<feature type="chain" id="PRO_5005818863" evidence="1">
    <location>
        <begin position="21"/>
        <end position="188"/>
    </location>
</feature>
<feature type="signal peptide" evidence="1">
    <location>
        <begin position="1"/>
        <end position="20"/>
    </location>
</feature>
<evidence type="ECO:0000313" key="2">
    <source>
        <dbReference type="EMBL" id="KOS18370.1"/>
    </source>
</evidence>
<comment type="caution">
    <text evidence="2">The sequence shown here is derived from an EMBL/GenBank/DDBJ whole genome shotgun (WGS) entry which is preliminary data.</text>
</comment>
<dbReference type="OrthoDB" id="2251794at2759"/>
<dbReference type="STRING" id="150374.A0A0M8N243"/>
<proteinExistence type="predicted"/>
<dbReference type="EMBL" id="LGSR01000022">
    <property type="protein sequence ID" value="KOS18370.1"/>
    <property type="molecule type" value="Genomic_DNA"/>
</dbReference>
<sequence>MKFSAQAIIALSAAVSGVMAEPADHIKNIQDITHIKQNAIETRDGLLPGCNDAQTRNARAIMQEVANEGLGKAGCLCAITTALTESYIGILANHAAPESLNFLHDGLGADNDSVGIFQQRVQWYTNLACDMDAACSAKQFLAVMKTVPGWETMETGALCQAVQRSEKPDAYSRKIGMAIQICAAGGFP</sequence>
<protein>
    <submittedName>
        <fullName evidence="2">Uncharacterized protein</fullName>
    </submittedName>
</protein>
<evidence type="ECO:0000313" key="3">
    <source>
        <dbReference type="Proteomes" id="UP000053831"/>
    </source>
</evidence>
<keyword evidence="3" id="KW-1185">Reference proteome</keyword>
<evidence type="ECO:0000256" key="1">
    <source>
        <dbReference type="SAM" id="SignalP"/>
    </source>
</evidence>
<accession>A0A0M8N243</accession>
<organism evidence="2 3">
    <name type="scientific">Escovopsis weberi</name>
    <dbReference type="NCBI Taxonomy" id="150374"/>
    <lineage>
        <taxon>Eukaryota</taxon>
        <taxon>Fungi</taxon>
        <taxon>Dikarya</taxon>
        <taxon>Ascomycota</taxon>
        <taxon>Pezizomycotina</taxon>
        <taxon>Sordariomycetes</taxon>
        <taxon>Hypocreomycetidae</taxon>
        <taxon>Hypocreales</taxon>
        <taxon>Hypocreaceae</taxon>
        <taxon>Escovopsis</taxon>
    </lineage>
</organism>
<gene>
    <name evidence="2" type="ORF">ESCO_002914</name>
</gene>
<keyword evidence="1" id="KW-0732">Signal</keyword>
<name>A0A0M8N243_ESCWE</name>
<reference evidence="2 3" key="1">
    <citation type="submission" date="2015-07" db="EMBL/GenBank/DDBJ databases">
        <title>The genome of the fungus Escovopsis weberi, a specialized disease agent of ant agriculture.</title>
        <authorList>
            <person name="de Man T.J."/>
            <person name="Stajich J.E."/>
            <person name="Kubicek C.P."/>
            <person name="Chenthamara K."/>
            <person name="Atanasova L."/>
            <person name="Druzhinina I.S."/>
            <person name="Birnbaum S."/>
            <person name="Barribeau S.M."/>
            <person name="Teiling C."/>
            <person name="Suen G."/>
            <person name="Currie C."/>
            <person name="Gerardo N.M."/>
        </authorList>
    </citation>
    <scope>NUCLEOTIDE SEQUENCE [LARGE SCALE GENOMIC DNA]</scope>
</reference>
<dbReference type="AlphaFoldDB" id="A0A0M8N243"/>
<dbReference type="Proteomes" id="UP000053831">
    <property type="component" value="Unassembled WGS sequence"/>
</dbReference>